<dbReference type="AlphaFoldDB" id="A0A495A7I5"/>
<dbReference type="Gene3D" id="3.40.50.11820">
    <property type="match status" value="1"/>
</dbReference>
<dbReference type="Gene3D" id="3.40.50.12580">
    <property type="match status" value="1"/>
</dbReference>
<sequence length="1030" mass="123176">MHLEIKNNRLIVSTKLKKMLSKIVINNFSINYSFQKRHFGEELVFEPEEIFPSNTFIEIKFYDEHDHLLDIDLKKNGIFPFSYTVDQAGVLVKIYNKILLKFVDTNCVFNNKNGYELSKPKHFRLDEKQSIQLGESKNIANNHLHNLLAIAIQKEIKIVHLIPIVIEDGCLFFPNEYLTGLFDLELVIVRNNNIFKFASIDVPKVIKEVALEKLSYNIEKISDTSFSLHFSSEIDTIKKAYIITDDCLFSGSIDKDKFMIVFNDIKIGNVKKVKLVMQVDYKVLTDDLREKSKMYELGILLDYVDLRKYKISKEIVKNAQKLNVTNISIDKTVLSFDLIDSSEYDLNLNPLLLLQERKTNNIYYISGNRRYNTLYFNFRNFLDQTDSKGVKRWNLFLLYDANGLVSYQLGCFDADFNEKPNKFFNIFKQEFENNSTYNHRSRIYLAAKNELSLVKNNLSNLIREQYSIKTEIDKFSMKKNVVRLRINLQTPYSEYLNIGDVHLIYRNKDKLDDRKYTVEKVQKYNKGIYIYCTVDLLEKGFYPLYWDVYIGLIKNSKEYYVKVSKVSQEVYHDVDNTISKYQFKVNNEEIIYPYITLSKDLSFTYRKKEYFENRYYLFKENIAFYVAMLFRKHLSKKDIWIAFEKLAMSAHDSGYYFFDYVYKNNKHDNFYYVIRKDSPEIVNLEDKKDRIIYFMSFKYFVYMFAAKLLISSDTKRNSYNLKLKKSKLAKALTDKKLVYLQHGVNGLKVVRDFYKDRGVFDLVIAPSEYERKMIINYWGYDRSEVVTTGLARWDGLEDKSDQINYKQIFLMPTWRTWMDGMTRQQFIESEYYKKYNEFLSSEKLHKLLEENNIKIKFFLHPKFKDYIDLFTINSNHIEKFGFLEVPLDEMIMKSSLMISDYSSVIWEMFYLKKPCVFFHFDRDKYLEYEGTYMDLDKDLFGDVAFDTVNLINIVESYINNDFREKEEFGNLRNTYFTYMDHNNSERIYDAIQENKKNLYQKSKKKRIKLSHIIPFKWRRKILNFKDRLIS</sequence>
<dbReference type="PANTHER" id="PTHR37316:SF3">
    <property type="entry name" value="TEICHOIC ACID GLYCEROL-PHOSPHATE TRANSFERASE"/>
    <property type="match status" value="1"/>
</dbReference>
<dbReference type="InterPro" id="IPR051612">
    <property type="entry name" value="Teichoic_Acid_Biosynth"/>
</dbReference>
<gene>
    <name evidence="7" type="ORF">D8M06_08015</name>
</gene>
<proteinExistence type="inferred from homology"/>
<dbReference type="EMBL" id="RBZP01000004">
    <property type="protein sequence ID" value="RKQ34314.1"/>
    <property type="molecule type" value="Genomic_DNA"/>
</dbReference>
<keyword evidence="4" id="KW-0808">Transferase</keyword>
<keyword evidence="3" id="KW-1003">Cell membrane</keyword>
<evidence type="ECO:0000256" key="3">
    <source>
        <dbReference type="ARBA" id="ARBA00022475"/>
    </source>
</evidence>
<evidence type="ECO:0000313" key="8">
    <source>
        <dbReference type="Proteomes" id="UP000269301"/>
    </source>
</evidence>
<evidence type="ECO:0008006" key="9">
    <source>
        <dbReference type="Google" id="ProtNLM"/>
    </source>
</evidence>
<evidence type="ECO:0000256" key="4">
    <source>
        <dbReference type="ARBA" id="ARBA00022679"/>
    </source>
</evidence>
<dbReference type="GO" id="GO:0005886">
    <property type="term" value="C:plasma membrane"/>
    <property type="evidence" value="ECO:0007669"/>
    <property type="project" value="UniProtKB-SubCell"/>
</dbReference>
<dbReference type="GO" id="GO:0047355">
    <property type="term" value="F:CDP-glycerol glycerophosphotransferase activity"/>
    <property type="evidence" value="ECO:0007669"/>
    <property type="project" value="InterPro"/>
</dbReference>
<dbReference type="GO" id="GO:0019350">
    <property type="term" value="P:teichoic acid biosynthetic process"/>
    <property type="evidence" value="ECO:0007669"/>
    <property type="project" value="UniProtKB-KW"/>
</dbReference>
<dbReference type="SUPFAM" id="SSF53756">
    <property type="entry name" value="UDP-Glycosyltransferase/glycogen phosphorylase"/>
    <property type="match status" value="1"/>
</dbReference>
<dbReference type="Proteomes" id="UP000269301">
    <property type="component" value="Unassembled WGS sequence"/>
</dbReference>
<dbReference type="PANTHER" id="PTHR37316">
    <property type="entry name" value="TEICHOIC ACID GLYCEROL-PHOSPHATE PRIMASE"/>
    <property type="match status" value="1"/>
</dbReference>
<reference evidence="7 8" key="1">
    <citation type="journal article" date="2016" name="Int. J. Syst. Evol. Microbiol.">
        <title>Oceanobacillus halophilus sp. nov., a novel moderately halophilic bacterium from a hypersaline lake.</title>
        <authorList>
            <person name="Amoozegar M.A."/>
            <person name="Bagheri M."/>
            <person name="Makhdoumi A."/>
            <person name="Nikou M.M."/>
            <person name="Fazeli S.A.S."/>
            <person name="Schumann P."/>
            <person name="Sproer C."/>
            <person name="Sanchez-Porro C."/>
            <person name="Ventosa A."/>
        </authorList>
    </citation>
    <scope>NUCLEOTIDE SEQUENCE [LARGE SCALE GENOMIC DNA]</scope>
    <source>
        <strain evidence="7 8">DSM 23996</strain>
    </source>
</reference>
<name>A0A495A7I5_9BACI</name>
<dbReference type="Pfam" id="PF04464">
    <property type="entry name" value="Glyphos_transf"/>
    <property type="match status" value="1"/>
</dbReference>
<organism evidence="7 8">
    <name type="scientific">Oceanobacillus halophilus</name>
    <dbReference type="NCBI Taxonomy" id="930130"/>
    <lineage>
        <taxon>Bacteria</taxon>
        <taxon>Bacillati</taxon>
        <taxon>Bacillota</taxon>
        <taxon>Bacilli</taxon>
        <taxon>Bacillales</taxon>
        <taxon>Bacillaceae</taxon>
        <taxon>Oceanobacillus</taxon>
    </lineage>
</organism>
<evidence type="ECO:0000313" key="7">
    <source>
        <dbReference type="EMBL" id="RKQ34314.1"/>
    </source>
</evidence>
<comment type="similarity">
    <text evidence="2">Belongs to the CDP-glycerol glycerophosphotransferase family.</text>
</comment>
<keyword evidence="6" id="KW-0472">Membrane</keyword>
<dbReference type="InterPro" id="IPR007554">
    <property type="entry name" value="Glycerophosphate_synth"/>
</dbReference>
<comment type="caution">
    <text evidence="7">The sequence shown here is derived from an EMBL/GenBank/DDBJ whole genome shotgun (WGS) entry which is preliminary data.</text>
</comment>
<dbReference type="InterPro" id="IPR043149">
    <property type="entry name" value="TagF_N"/>
</dbReference>
<protein>
    <recommendedName>
        <fullName evidence="9">Teichoic acid biosynthesis protein</fullName>
    </recommendedName>
</protein>
<accession>A0A495A7I5</accession>
<evidence type="ECO:0000256" key="1">
    <source>
        <dbReference type="ARBA" id="ARBA00004202"/>
    </source>
</evidence>
<evidence type="ECO:0000256" key="5">
    <source>
        <dbReference type="ARBA" id="ARBA00022944"/>
    </source>
</evidence>
<evidence type="ECO:0000256" key="6">
    <source>
        <dbReference type="ARBA" id="ARBA00023136"/>
    </source>
</evidence>
<keyword evidence="5" id="KW-0777">Teichoic acid biosynthesis</keyword>
<evidence type="ECO:0000256" key="2">
    <source>
        <dbReference type="ARBA" id="ARBA00010488"/>
    </source>
</evidence>
<comment type="subcellular location">
    <subcellularLocation>
        <location evidence="1">Cell membrane</location>
        <topology evidence="1">Peripheral membrane protein</topology>
    </subcellularLocation>
</comment>
<keyword evidence="8" id="KW-1185">Reference proteome</keyword>
<dbReference type="InterPro" id="IPR043148">
    <property type="entry name" value="TagF_C"/>
</dbReference>